<sequence length="198" mass="22519">MDFAGKVARFCHLEFVDPSRPSLTSSSYKHTNRVYIYQERLQRFVVSPELRSMTNDVEKAWVKYPAPPPGLNGTDIVILMLCSMSYTINPISFPWEGATHLTFQRLWRLIERMSLDSGSRYLISALESRCALGYSTYYDIAGDPMKDEPDKIITRAGGLMMDLRRAVTRPPTSMCSASYMLDDTEVISFLAVSTFKKT</sequence>
<comment type="caution">
    <text evidence="2">The sequence shown here is derived from an EMBL/GenBank/DDBJ whole genome shotgun (WGS) entry which is preliminary data.</text>
</comment>
<dbReference type="EMBL" id="CAKKTJ010000118">
    <property type="protein sequence ID" value="CAH0474927.1"/>
    <property type="molecule type" value="Genomic_DNA"/>
</dbReference>
<accession>A0AAU9KQ21</accession>
<dbReference type="Proteomes" id="UP001160483">
    <property type="component" value="Unassembled WGS sequence"/>
</dbReference>
<evidence type="ECO:0000313" key="1">
    <source>
        <dbReference type="EMBL" id="CAH0474927.1"/>
    </source>
</evidence>
<reference evidence="2" key="1">
    <citation type="submission" date="2021-11" db="EMBL/GenBank/DDBJ databases">
        <authorList>
            <person name="Islam A."/>
            <person name="Islam S."/>
            <person name="Flora M.S."/>
            <person name="Rahman M."/>
            <person name="Ziaur R.M."/>
            <person name="Epstein J.H."/>
            <person name="Hassan M."/>
            <person name="Klassen M."/>
            <person name="Woodard K."/>
            <person name="Webb A."/>
            <person name="Webby R.J."/>
            <person name="El Zowalaty M.E."/>
        </authorList>
    </citation>
    <scope>NUCLEOTIDE SEQUENCE</scope>
    <source>
        <strain evidence="2">Pbs3</strain>
    </source>
</reference>
<dbReference type="AlphaFoldDB" id="A0AAU9KQ21"/>
<proteinExistence type="predicted"/>
<evidence type="ECO:0000313" key="2">
    <source>
        <dbReference type="EMBL" id="CAH0474933.1"/>
    </source>
</evidence>
<name>A0AAU9KQ21_9STRA</name>
<protein>
    <submittedName>
        <fullName evidence="2">Uncharacterized protein</fullName>
    </submittedName>
</protein>
<evidence type="ECO:0000313" key="3">
    <source>
        <dbReference type="Proteomes" id="UP001160483"/>
    </source>
</evidence>
<gene>
    <name evidence="1" type="ORF">PBS003_LOCUS1765</name>
    <name evidence="2" type="ORF">PBS003_LOCUS1771</name>
</gene>
<dbReference type="EMBL" id="CAKKTJ010000118">
    <property type="protein sequence ID" value="CAH0474933.1"/>
    <property type="molecule type" value="Genomic_DNA"/>
</dbReference>
<organism evidence="2 3">
    <name type="scientific">Peronospora belbahrii</name>
    <dbReference type="NCBI Taxonomy" id="622444"/>
    <lineage>
        <taxon>Eukaryota</taxon>
        <taxon>Sar</taxon>
        <taxon>Stramenopiles</taxon>
        <taxon>Oomycota</taxon>
        <taxon>Peronosporomycetes</taxon>
        <taxon>Peronosporales</taxon>
        <taxon>Peronosporaceae</taxon>
        <taxon>Peronospora</taxon>
    </lineage>
</organism>